<protein>
    <submittedName>
        <fullName evidence="2">Uncharacterized protein</fullName>
    </submittedName>
</protein>
<dbReference type="Proteomes" id="UP000602905">
    <property type="component" value="Unassembled WGS sequence"/>
</dbReference>
<evidence type="ECO:0000313" key="3">
    <source>
        <dbReference type="Proteomes" id="UP000602905"/>
    </source>
</evidence>
<dbReference type="OrthoDB" id="3199820at2759"/>
<comment type="caution">
    <text evidence="2">The sequence shown here is derived from an EMBL/GenBank/DDBJ whole genome shotgun (WGS) entry which is preliminary data.</text>
</comment>
<evidence type="ECO:0000313" key="2">
    <source>
        <dbReference type="EMBL" id="KAF8687968.1"/>
    </source>
</evidence>
<accession>A0A8H7LM26</accession>
<feature type="region of interest" description="Disordered" evidence="1">
    <location>
        <begin position="469"/>
        <end position="496"/>
    </location>
</feature>
<feature type="non-terminal residue" evidence="2">
    <location>
        <position position="1"/>
    </location>
</feature>
<organism evidence="2 3">
    <name type="scientific">Rhizoctonia solani</name>
    <dbReference type="NCBI Taxonomy" id="456999"/>
    <lineage>
        <taxon>Eukaryota</taxon>
        <taxon>Fungi</taxon>
        <taxon>Dikarya</taxon>
        <taxon>Basidiomycota</taxon>
        <taxon>Agaricomycotina</taxon>
        <taxon>Agaricomycetes</taxon>
        <taxon>Cantharellales</taxon>
        <taxon>Ceratobasidiaceae</taxon>
        <taxon>Rhizoctonia</taxon>
    </lineage>
</organism>
<feature type="compositionally biased region" description="Pro residues" evidence="1">
    <location>
        <begin position="354"/>
        <end position="364"/>
    </location>
</feature>
<feature type="compositionally biased region" description="Low complexity" evidence="1">
    <location>
        <begin position="60"/>
        <end position="69"/>
    </location>
</feature>
<feature type="region of interest" description="Disordered" evidence="1">
    <location>
        <begin position="125"/>
        <end position="178"/>
    </location>
</feature>
<sequence length="496" mass="52061">MLVVQSADQGTTGQSHNTSKAQRQALPTSFPLTSSTNETKSIAPRPTASAFVVPNPRNIVARSPSNSVPVPAPSPATPTATSHPPSLLSNLGVRKRETEYGEIVEVDSSEAKRALVEVVDVRPAADAAPPGSSVASLPTSATSPDPSVASPNLSFASPRMATSSPSLSGIGSSAASPNFARASPAISPTSPYGYPQALGPPRTLVATVSRPILTFSHPPLQTTSSQPTLPSSQPKRRHQTAQTDLPPCTGSFITPRSQIGQPRAAPVEPGPSLPPGRRATTPVPTAAHIRKSNSAGRPKRTNGREMSEQEVQEVLAGDHYPSGGLQDEHRRLFGATGSRKDGDKGPRYSSAPSAPLPPSAPDSGPPLESTSTVPKPRTRAPQPREPRPAIPKRSPVAPPVSRLPMMMTSPIRATGVSSGSLPPSFSPLRRLLKNAGVKSIEEVLNKGGVMGLKDEMKREDKREREVVDLISDADEDDGPVSGRTARTPPRMSRPID</sequence>
<reference evidence="2" key="1">
    <citation type="submission" date="2020-09" db="EMBL/GenBank/DDBJ databases">
        <title>Comparative genome analyses of four rice-infecting Rhizoctonia solani isolates reveal extensive enrichment of homogalacturonan modification genes.</title>
        <authorList>
            <person name="Lee D.-Y."/>
            <person name="Jeon J."/>
            <person name="Kim K.-T."/>
            <person name="Cheong K."/>
            <person name="Song H."/>
            <person name="Choi G."/>
            <person name="Ko J."/>
            <person name="Opiyo S.O."/>
            <person name="Zuo S."/>
            <person name="Madhav S."/>
            <person name="Lee Y.-H."/>
            <person name="Wang G.-L."/>
        </authorList>
    </citation>
    <scope>NUCLEOTIDE SEQUENCE</scope>
    <source>
        <strain evidence="2">AG1-IA WGL</strain>
    </source>
</reference>
<proteinExistence type="predicted"/>
<feature type="compositionally biased region" description="Low complexity" evidence="1">
    <location>
        <begin position="77"/>
        <end position="86"/>
    </location>
</feature>
<gene>
    <name evidence="2" type="ORF">RHS03_09841</name>
</gene>
<feature type="region of interest" description="Disordered" evidence="1">
    <location>
        <begin position="1"/>
        <end position="95"/>
    </location>
</feature>
<dbReference type="EMBL" id="JACYCD010000701">
    <property type="protein sequence ID" value="KAF8687968.1"/>
    <property type="molecule type" value="Genomic_DNA"/>
</dbReference>
<feature type="compositionally biased region" description="Polar residues" evidence="1">
    <location>
        <begin position="251"/>
        <end position="260"/>
    </location>
</feature>
<feature type="compositionally biased region" description="Low complexity" evidence="1">
    <location>
        <begin position="163"/>
        <end position="177"/>
    </location>
</feature>
<dbReference type="AlphaFoldDB" id="A0A8H7LM26"/>
<feature type="compositionally biased region" description="Polar residues" evidence="1">
    <location>
        <begin position="1"/>
        <end position="40"/>
    </location>
</feature>
<feature type="compositionally biased region" description="Low complexity" evidence="1">
    <location>
        <begin position="218"/>
        <end position="233"/>
    </location>
</feature>
<evidence type="ECO:0000256" key="1">
    <source>
        <dbReference type="SAM" id="MobiDB-lite"/>
    </source>
</evidence>
<feature type="compositionally biased region" description="Polar residues" evidence="1">
    <location>
        <begin position="133"/>
        <end position="155"/>
    </location>
</feature>
<feature type="region of interest" description="Disordered" evidence="1">
    <location>
        <begin position="215"/>
        <end position="403"/>
    </location>
</feature>
<name>A0A8H7LM26_9AGAM</name>